<organism evidence="2 3">
    <name type="scientific">Ruficoccus amylovorans</name>
    <dbReference type="NCBI Taxonomy" id="1804625"/>
    <lineage>
        <taxon>Bacteria</taxon>
        <taxon>Pseudomonadati</taxon>
        <taxon>Verrucomicrobiota</taxon>
        <taxon>Opitutia</taxon>
        <taxon>Puniceicoccales</taxon>
        <taxon>Cerasicoccaceae</taxon>
        <taxon>Ruficoccus</taxon>
    </lineage>
</organism>
<gene>
    <name evidence="2" type="ORF">H5P28_10585</name>
</gene>
<evidence type="ECO:0000313" key="3">
    <source>
        <dbReference type="Proteomes" id="UP000546464"/>
    </source>
</evidence>
<keyword evidence="1" id="KW-1133">Transmembrane helix</keyword>
<name>A0A842HGM0_9BACT</name>
<comment type="caution">
    <text evidence="2">The sequence shown here is derived from an EMBL/GenBank/DDBJ whole genome shotgun (WGS) entry which is preliminary data.</text>
</comment>
<dbReference type="AlphaFoldDB" id="A0A842HGM0"/>
<feature type="transmembrane region" description="Helical" evidence="1">
    <location>
        <begin position="83"/>
        <end position="107"/>
    </location>
</feature>
<dbReference type="Proteomes" id="UP000546464">
    <property type="component" value="Unassembled WGS sequence"/>
</dbReference>
<evidence type="ECO:0000313" key="2">
    <source>
        <dbReference type="EMBL" id="MBC2594707.1"/>
    </source>
</evidence>
<protein>
    <submittedName>
        <fullName evidence="2">Uncharacterized protein</fullName>
    </submittedName>
</protein>
<reference evidence="2 3" key="1">
    <citation type="submission" date="2020-07" db="EMBL/GenBank/DDBJ databases">
        <authorList>
            <person name="Feng X."/>
        </authorList>
    </citation>
    <scope>NUCLEOTIDE SEQUENCE [LARGE SCALE GENOMIC DNA]</scope>
    <source>
        <strain evidence="2 3">JCM31066</strain>
    </source>
</reference>
<sequence length="183" mass="19027">MNVDGFKALLESTLDAKFAQIMSDKPAKERFLHYVDGITLTTAVRNIFKHKLKVTPPQVEAACKLSEAVLAPSGRERENLIKAAVGVGGGAAGIAMVIGGIGAALGWGSGAVAATTAFFMGSSIAGPVGWISTGIAIAAVAGYFVLTGSPQKDTERFMRVLKNSVNQAVEAIWPQYGEALSDS</sequence>
<evidence type="ECO:0000256" key="1">
    <source>
        <dbReference type="SAM" id="Phobius"/>
    </source>
</evidence>
<dbReference type="RefSeq" id="WP_185675677.1">
    <property type="nucleotide sequence ID" value="NZ_JACHVB010000033.1"/>
</dbReference>
<proteinExistence type="predicted"/>
<dbReference type="EMBL" id="JACHVB010000033">
    <property type="protein sequence ID" value="MBC2594707.1"/>
    <property type="molecule type" value="Genomic_DNA"/>
</dbReference>
<keyword evidence="3" id="KW-1185">Reference proteome</keyword>
<feature type="transmembrane region" description="Helical" evidence="1">
    <location>
        <begin position="127"/>
        <end position="146"/>
    </location>
</feature>
<keyword evidence="1" id="KW-0812">Transmembrane</keyword>
<keyword evidence="1" id="KW-0472">Membrane</keyword>
<accession>A0A842HGM0</accession>